<name>A0A645H498_9ZZZZ</name>
<protein>
    <submittedName>
        <fullName evidence="1">Uncharacterized protein</fullName>
    </submittedName>
</protein>
<evidence type="ECO:0000313" key="1">
    <source>
        <dbReference type="EMBL" id="MPN33316.1"/>
    </source>
</evidence>
<reference evidence="1" key="1">
    <citation type="submission" date="2019-08" db="EMBL/GenBank/DDBJ databases">
        <authorList>
            <person name="Kucharzyk K."/>
            <person name="Murdoch R.W."/>
            <person name="Higgins S."/>
            <person name="Loffler F."/>
        </authorList>
    </citation>
    <scope>NUCLEOTIDE SEQUENCE</scope>
</reference>
<gene>
    <name evidence="1" type="ORF">SDC9_180801</name>
</gene>
<sequence>MIGFGLFSRDVAAGIGDKFDFFQKISSFAEKRGYVKSAKQIEKRMKKVHFCRISNRTANHCIQFSACSADTALQGIILWNQEVVKWPSGSADQPPPNEGD</sequence>
<organism evidence="1">
    <name type="scientific">bioreactor metagenome</name>
    <dbReference type="NCBI Taxonomy" id="1076179"/>
    <lineage>
        <taxon>unclassified sequences</taxon>
        <taxon>metagenomes</taxon>
        <taxon>ecological metagenomes</taxon>
    </lineage>
</organism>
<dbReference type="EMBL" id="VSSQ01085756">
    <property type="protein sequence ID" value="MPN33316.1"/>
    <property type="molecule type" value="Genomic_DNA"/>
</dbReference>
<proteinExistence type="predicted"/>
<accession>A0A645H498</accession>
<comment type="caution">
    <text evidence="1">The sequence shown here is derived from an EMBL/GenBank/DDBJ whole genome shotgun (WGS) entry which is preliminary data.</text>
</comment>
<dbReference type="AlphaFoldDB" id="A0A645H498"/>